<evidence type="ECO:0000313" key="3">
    <source>
        <dbReference type="Proteomes" id="UP000003963"/>
    </source>
</evidence>
<dbReference type="HOGENOM" id="CLU_2262258_0_0_11"/>
<sequence>MLTAVTAAAVAIPVLPAAAADVAPAQPKLRIACHTNWKTSTSANVWCDGHGPARYGASIQCKKGSAVRQLNYGPGPWLGDRRGISMYCPGGGYKRVKQWGWPA</sequence>
<name>D9WL54_9ACTN</name>
<gene>
    <name evidence="2" type="ORF">SSOG_09043</name>
</gene>
<evidence type="ECO:0000256" key="1">
    <source>
        <dbReference type="SAM" id="SignalP"/>
    </source>
</evidence>
<feature type="chain" id="PRO_5003131349" description="Secreted protein" evidence="1">
    <location>
        <begin position="20"/>
        <end position="103"/>
    </location>
</feature>
<keyword evidence="1" id="KW-0732">Signal</keyword>
<evidence type="ECO:0008006" key="4">
    <source>
        <dbReference type="Google" id="ProtNLM"/>
    </source>
</evidence>
<proteinExistence type="predicted"/>
<protein>
    <recommendedName>
        <fullName evidence="4">Secreted protein</fullName>
    </recommendedName>
</protein>
<dbReference type="AlphaFoldDB" id="D9WL54"/>
<organism evidence="2 3">
    <name type="scientific">Streptomyces himastatinicus ATCC 53653</name>
    <dbReference type="NCBI Taxonomy" id="457427"/>
    <lineage>
        <taxon>Bacteria</taxon>
        <taxon>Bacillati</taxon>
        <taxon>Actinomycetota</taxon>
        <taxon>Actinomycetes</taxon>
        <taxon>Kitasatosporales</taxon>
        <taxon>Streptomycetaceae</taxon>
        <taxon>Streptomyces</taxon>
        <taxon>Streptomyces violaceusniger group</taxon>
    </lineage>
</organism>
<dbReference type="Proteomes" id="UP000003963">
    <property type="component" value="Unassembled WGS sequence"/>
</dbReference>
<feature type="signal peptide" evidence="1">
    <location>
        <begin position="1"/>
        <end position="19"/>
    </location>
</feature>
<evidence type="ECO:0000313" key="2">
    <source>
        <dbReference type="EMBL" id="EFL29329.1"/>
    </source>
</evidence>
<dbReference type="EMBL" id="GG657754">
    <property type="protein sequence ID" value="EFL29329.1"/>
    <property type="molecule type" value="Genomic_DNA"/>
</dbReference>
<reference evidence="2 3" key="1">
    <citation type="submission" date="2009-02" db="EMBL/GenBank/DDBJ databases">
        <title>Annotation of Streptomyces hygroscopicus strain ATCC 53653.</title>
        <authorList>
            <consortium name="The Broad Institute Genome Sequencing Platform"/>
            <consortium name="Broad Institute Microbial Sequencing Center"/>
            <person name="Fischbach M."/>
            <person name="Godfrey P."/>
            <person name="Ward D."/>
            <person name="Young S."/>
            <person name="Zeng Q."/>
            <person name="Koehrsen M."/>
            <person name="Alvarado L."/>
            <person name="Berlin A.M."/>
            <person name="Bochicchio J."/>
            <person name="Borenstein D."/>
            <person name="Chapman S.B."/>
            <person name="Chen Z."/>
            <person name="Engels R."/>
            <person name="Freedman E."/>
            <person name="Gellesch M."/>
            <person name="Goldberg J."/>
            <person name="Griggs A."/>
            <person name="Gujja S."/>
            <person name="Heilman E.R."/>
            <person name="Heiman D.I."/>
            <person name="Hepburn T.A."/>
            <person name="Howarth C."/>
            <person name="Jen D."/>
            <person name="Larson L."/>
            <person name="Lewis B."/>
            <person name="Mehta T."/>
            <person name="Park D."/>
            <person name="Pearson M."/>
            <person name="Richards J."/>
            <person name="Roberts A."/>
            <person name="Saif S."/>
            <person name="Shea T.D."/>
            <person name="Shenoy N."/>
            <person name="Sisk P."/>
            <person name="Stolte C."/>
            <person name="Sykes S.N."/>
            <person name="Thomson T."/>
            <person name="Walk T."/>
            <person name="White J."/>
            <person name="Yandava C."/>
            <person name="Straight P."/>
            <person name="Clardy J."/>
            <person name="Hung D."/>
            <person name="Kolter R."/>
            <person name="Mekalanos J."/>
            <person name="Walker S."/>
            <person name="Walsh C.T."/>
            <person name="Wieland-Brown L.C."/>
            <person name="Haas B."/>
            <person name="Nusbaum C."/>
            <person name="Birren B."/>
        </authorList>
    </citation>
    <scope>NUCLEOTIDE SEQUENCE [LARGE SCALE GENOMIC DNA]</scope>
    <source>
        <strain evidence="2 3">ATCC 53653</strain>
    </source>
</reference>
<accession>D9WL54</accession>
<keyword evidence="3" id="KW-1185">Reference proteome</keyword>